<dbReference type="STRING" id="1121877.FEAC_27570"/>
<accession>A0A0D8FTD7</accession>
<proteinExistence type="predicted"/>
<gene>
    <name evidence="1" type="ORF">FEAC_27570</name>
</gene>
<dbReference type="EMBL" id="JXUW01000038">
    <property type="protein sequence ID" value="KJE75517.1"/>
    <property type="molecule type" value="Genomic_DNA"/>
</dbReference>
<protein>
    <submittedName>
        <fullName evidence="1">Uncharacterized protein</fullName>
    </submittedName>
</protein>
<comment type="caution">
    <text evidence="1">The sequence shown here is derived from an EMBL/GenBank/DDBJ whole genome shotgun (WGS) entry which is preliminary data.</text>
</comment>
<evidence type="ECO:0000313" key="2">
    <source>
        <dbReference type="Proteomes" id="UP000032336"/>
    </source>
</evidence>
<evidence type="ECO:0000313" key="1">
    <source>
        <dbReference type="EMBL" id="KJE75517.1"/>
    </source>
</evidence>
<dbReference type="AlphaFoldDB" id="A0A0D8FTD7"/>
<reference evidence="1 2" key="1">
    <citation type="submission" date="2015-01" db="EMBL/GenBank/DDBJ databases">
        <title>Draft genome of the acidophilic iron oxidizer Ferrimicrobium acidiphilum strain T23.</title>
        <authorList>
            <person name="Poehlein A."/>
            <person name="Eisen S."/>
            <person name="Schloemann M."/>
            <person name="Johnson B.D."/>
            <person name="Daniel R."/>
            <person name="Muehling M."/>
        </authorList>
    </citation>
    <scope>NUCLEOTIDE SEQUENCE [LARGE SCALE GENOMIC DNA]</scope>
    <source>
        <strain evidence="1 2">T23</strain>
    </source>
</reference>
<keyword evidence="2" id="KW-1185">Reference proteome</keyword>
<name>A0A0D8FTD7_9ACTN</name>
<organism evidence="1 2">
    <name type="scientific">Ferrimicrobium acidiphilum DSM 19497</name>
    <dbReference type="NCBI Taxonomy" id="1121877"/>
    <lineage>
        <taxon>Bacteria</taxon>
        <taxon>Bacillati</taxon>
        <taxon>Actinomycetota</taxon>
        <taxon>Acidimicrobiia</taxon>
        <taxon>Acidimicrobiales</taxon>
        <taxon>Acidimicrobiaceae</taxon>
        <taxon>Ferrimicrobium</taxon>
    </lineage>
</organism>
<sequence length="58" mass="6535">MNEVRRHEQIALSVPIVTHRSLYGRLDLPCVDLLTQVTDLLRTHNPFVVGSNPTGPTR</sequence>
<dbReference type="Proteomes" id="UP000032336">
    <property type="component" value="Unassembled WGS sequence"/>
</dbReference>